<protein>
    <submittedName>
        <fullName evidence="1">Uncharacterized protein</fullName>
    </submittedName>
</protein>
<keyword evidence="2" id="KW-1185">Reference proteome</keyword>
<comment type="caution">
    <text evidence="1">The sequence shown here is derived from an EMBL/GenBank/DDBJ whole genome shotgun (WGS) entry which is preliminary data.</text>
</comment>
<name>A0AAN8U8J4_SOLBU</name>
<organism evidence="1 2">
    <name type="scientific">Solanum bulbocastanum</name>
    <name type="common">Wild potato</name>
    <dbReference type="NCBI Taxonomy" id="147425"/>
    <lineage>
        <taxon>Eukaryota</taxon>
        <taxon>Viridiplantae</taxon>
        <taxon>Streptophyta</taxon>
        <taxon>Embryophyta</taxon>
        <taxon>Tracheophyta</taxon>
        <taxon>Spermatophyta</taxon>
        <taxon>Magnoliopsida</taxon>
        <taxon>eudicotyledons</taxon>
        <taxon>Gunneridae</taxon>
        <taxon>Pentapetalae</taxon>
        <taxon>asterids</taxon>
        <taxon>lamiids</taxon>
        <taxon>Solanales</taxon>
        <taxon>Solanaceae</taxon>
        <taxon>Solanoideae</taxon>
        <taxon>Solaneae</taxon>
        <taxon>Solanum</taxon>
    </lineage>
</organism>
<dbReference type="EMBL" id="JBANQN010000001">
    <property type="protein sequence ID" value="KAK6805744.1"/>
    <property type="molecule type" value="Genomic_DNA"/>
</dbReference>
<sequence>MYGSVKRVFVGADEDKILPEELKQIYD</sequence>
<dbReference type="AlphaFoldDB" id="A0AAN8U8J4"/>
<accession>A0AAN8U8J4</accession>
<dbReference type="Proteomes" id="UP001371456">
    <property type="component" value="Unassembled WGS sequence"/>
</dbReference>
<reference evidence="1 2" key="1">
    <citation type="submission" date="2024-02" db="EMBL/GenBank/DDBJ databases">
        <title>de novo genome assembly of Solanum bulbocastanum strain 11H21.</title>
        <authorList>
            <person name="Hosaka A.J."/>
        </authorList>
    </citation>
    <scope>NUCLEOTIDE SEQUENCE [LARGE SCALE GENOMIC DNA]</scope>
    <source>
        <tissue evidence="1">Young leaves</tissue>
    </source>
</reference>
<proteinExistence type="predicted"/>
<gene>
    <name evidence="1" type="ORF">RDI58_003529</name>
</gene>
<evidence type="ECO:0000313" key="1">
    <source>
        <dbReference type="EMBL" id="KAK6805744.1"/>
    </source>
</evidence>
<evidence type="ECO:0000313" key="2">
    <source>
        <dbReference type="Proteomes" id="UP001371456"/>
    </source>
</evidence>